<keyword evidence="2" id="KW-1185">Reference proteome</keyword>
<dbReference type="AlphaFoldDB" id="A0A2Z7DDX8"/>
<dbReference type="GO" id="GO:0000373">
    <property type="term" value="P:Group II intron splicing"/>
    <property type="evidence" value="ECO:0007669"/>
    <property type="project" value="InterPro"/>
</dbReference>
<proteinExistence type="predicted"/>
<dbReference type="Proteomes" id="UP000250235">
    <property type="component" value="Unassembled WGS sequence"/>
</dbReference>
<evidence type="ECO:0000313" key="2">
    <source>
        <dbReference type="Proteomes" id="UP000250235"/>
    </source>
</evidence>
<dbReference type="EMBL" id="KQ986820">
    <property type="protein sequence ID" value="KZV58187.1"/>
    <property type="molecule type" value="Genomic_DNA"/>
</dbReference>
<dbReference type="PANTHER" id="PTHR47594">
    <property type="entry name" value="PPR CONTAINING PLANT-LIKE PROTEIN"/>
    <property type="match status" value="1"/>
</dbReference>
<evidence type="ECO:0000313" key="1">
    <source>
        <dbReference type="EMBL" id="KZV58187.1"/>
    </source>
</evidence>
<dbReference type="GO" id="GO:0009658">
    <property type="term" value="P:chloroplast organization"/>
    <property type="evidence" value="ECO:0007669"/>
    <property type="project" value="InterPro"/>
</dbReference>
<dbReference type="OrthoDB" id="675068at2759"/>
<dbReference type="InterPro" id="IPR044190">
    <property type="entry name" value="THA8-like"/>
</dbReference>
<dbReference type="InterPro" id="IPR011990">
    <property type="entry name" value="TPR-like_helical_dom_sf"/>
</dbReference>
<sequence length="230" mass="25309">MAYTLHHKLPLSPSTTTAADAVKYRLPTIRCGPRDNRGPLLKGRILSIEAIQAIQSLKRSHRTNPASPSLPTDILTRLIKSDLVAAFNELLRQEHCTLALQAFSTIRSEYRAELSMYADLVSALAKKGLTEDIDALIGELEMAGGIPPDDDKGLLKLVKAVIDADRRESTVRIYGMMKRAGSGSGSGSFDMDDYLGKVLRNAFRRFGEDSLAGEIEAKFGRFYKDILGRP</sequence>
<dbReference type="GO" id="GO:0003723">
    <property type="term" value="F:RNA binding"/>
    <property type="evidence" value="ECO:0007669"/>
    <property type="project" value="InterPro"/>
</dbReference>
<reference evidence="1 2" key="1">
    <citation type="journal article" date="2015" name="Proc. Natl. Acad. Sci. U.S.A.">
        <title>The resurrection genome of Boea hygrometrica: A blueprint for survival of dehydration.</title>
        <authorList>
            <person name="Xiao L."/>
            <person name="Yang G."/>
            <person name="Zhang L."/>
            <person name="Yang X."/>
            <person name="Zhao S."/>
            <person name="Ji Z."/>
            <person name="Zhou Q."/>
            <person name="Hu M."/>
            <person name="Wang Y."/>
            <person name="Chen M."/>
            <person name="Xu Y."/>
            <person name="Jin H."/>
            <person name="Xiao X."/>
            <person name="Hu G."/>
            <person name="Bao F."/>
            <person name="Hu Y."/>
            <person name="Wan P."/>
            <person name="Li L."/>
            <person name="Deng X."/>
            <person name="Kuang T."/>
            <person name="Xiang C."/>
            <person name="Zhu J.K."/>
            <person name="Oliver M.J."/>
            <person name="He Y."/>
        </authorList>
    </citation>
    <scope>NUCLEOTIDE SEQUENCE [LARGE SCALE GENOMIC DNA]</scope>
    <source>
        <strain evidence="2">cv. XS01</strain>
    </source>
</reference>
<name>A0A2Z7DDX8_9LAMI</name>
<protein>
    <submittedName>
        <fullName evidence="1">Uncharacterized protein</fullName>
    </submittedName>
</protein>
<gene>
    <name evidence="1" type="ORF">F511_36896</name>
</gene>
<dbReference type="PANTHER" id="PTHR47594:SF3">
    <property type="entry name" value="PROTEIN THYLAKOID ASSEMBLY 8, CHLOROPLASTIC"/>
    <property type="match status" value="1"/>
</dbReference>
<organism evidence="1 2">
    <name type="scientific">Dorcoceras hygrometricum</name>
    <dbReference type="NCBI Taxonomy" id="472368"/>
    <lineage>
        <taxon>Eukaryota</taxon>
        <taxon>Viridiplantae</taxon>
        <taxon>Streptophyta</taxon>
        <taxon>Embryophyta</taxon>
        <taxon>Tracheophyta</taxon>
        <taxon>Spermatophyta</taxon>
        <taxon>Magnoliopsida</taxon>
        <taxon>eudicotyledons</taxon>
        <taxon>Gunneridae</taxon>
        <taxon>Pentapetalae</taxon>
        <taxon>asterids</taxon>
        <taxon>lamiids</taxon>
        <taxon>Lamiales</taxon>
        <taxon>Gesneriaceae</taxon>
        <taxon>Didymocarpoideae</taxon>
        <taxon>Trichosporeae</taxon>
        <taxon>Loxocarpinae</taxon>
        <taxon>Dorcoceras</taxon>
    </lineage>
</organism>
<dbReference type="Gene3D" id="1.25.40.10">
    <property type="entry name" value="Tetratricopeptide repeat domain"/>
    <property type="match status" value="1"/>
</dbReference>
<accession>A0A2Z7DDX8</accession>